<evidence type="ECO:0000256" key="15">
    <source>
        <dbReference type="ARBA" id="ARBA00031887"/>
    </source>
</evidence>
<keyword evidence="19" id="KW-1185">Reference proteome</keyword>
<evidence type="ECO:0000256" key="9">
    <source>
        <dbReference type="ARBA" id="ARBA00022989"/>
    </source>
</evidence>
<comment type="subcellular location">
    <subcellularLocation>
        <location evidence="1">Cell membrane</location>
        <topology evidence="1">Multi-pass membrane protein</topology>
    </subcellularLocation>
</comment>
<comment type="similarity">
    <text evidence="2">Belongs to the cytochrome c oxidase bacterial subunit 4 family.</text>
</comment>
<dbReference type="InterPro" id="IPR050968">
    <property type="entry name" value="Cytochrome_c_oxidase_bac_sub4"/>
</dbReference>
<evidence type="ECO:0000256" key="12">
    <source>
        <dbReference type="ARBA" id="ARBA00025694"/>
    </source>
</evidence>
<dbReference type="PANTHER" id="PTHR36835">
    <property type="entry name" value="CYTOCHROME BO(3) UBIQUINOL OXIDASE SUBUNIT 4"/>
    <property type="match status" value="1"/>
</dbReference>
<dbReference type="InterPro" id="IPR005171">
    <property type="entry name" value="Cyt_c_oxidase_su4_prok"/>
</dbReference>
<comment type="function">
    <text evidence="12">Cytochrome bo(3) ubiquinol terminal oxidase is the component of the aerobic respiratory chain of E.coli that predominates when cells are grown at high aeration. Has proton pump activity across the membrane in addition to electron transfer, pumping 2 protons/electron.</text>
</comment>
<feature type="transmembrane region" description="Helical" evidence="17">
    <location>
        <begin position="20"/>
        <end position="39"/>
    </location>
</feature>
<dbReference type="Pfam" id="PF03626">
    <property type="entry name" value="COX4_pro"/>
    <property type="match status" value="1"/>
</dbReference>
<evidence type="ECO:0000313" key="18">
    <source>
        <dbReference type="EMBL" id="NHN87843.1"/>
    </source>
</evidence>
<keyword evidence="8" id="KW-0249">Electron transport</keyword>
<evidence type="ECO:0000256" key="2">
    <source>
        <dbReference type="ARBA" id="ARBA00008079"/>
    </source>
</evidence>
<dbReference type="InterPro" id="IPR014210">
    <property type="entry name" value="Cyt_o_ubiqinol_oxidase_su4"/>
</dbReference>
<organism evidence="18 19">
    <name type="scientific">Acetobacter conturbans</name>
    <dbReference type="NCBI Taxonomy" id="1737472"/>
    <lineage>
        <taxon>Bacteria</taxon>
        <taxon>Pseudomonadati</taxon>
        <taxon>Pseudomonadota</taxon>
        <taxon>Alphaproteobacteria</taxon>
        <taxon>Acetobacterales</taxon>
        <taxon>Acetobacteraceae</taxon>
        <taxon>Acetobacter</taxon>
    </lineage>
</organism>
<evidence type="ECO:0000256" key="5">
    <source>
        <dbReference type="ARBA" id="ARBA00022448"/>
    </source>
</evidence>
<keyword evidence="11 17" id="KW-0472">Membrane</keyword>
<evidence type="ECO:0000256" key="14">
    <source>
        <dbReference type="ARBA" id="ARBA00030211"/>
    </source>
</evidence>
<keyword evidence="10" id="KW-0560">Oxidoreductase</keyword>
<keyword evidence="6" id="KW-1003">Cell membrane</keyword>
<keyword evidence="5" id="KW-0813">Transport</keyword>
<evidence type="ECO:0000256" key="16">
    <source>
        <dbReference type="ARBA" id="ARBA00032185"/>
    </source>
</evidence>
<dbReference type="PANTHER" id="PTHR36835:SF1">
    <property type="entry name" value="CYTOCHROME BO(3) UBIQUINOL OXIDASE SUBUNIT 4"/>
    <property type="match status" value="1"/>
</dbReference>
<keyword evidence="7 17" id="KW-0812">Transmembrane</keyword>
<comment type="caution">
    <text evidence="18">The sequence shown here is derived from an EMBL/GenBank/DDBJ whole genome shotgun (WGS) entry which is preliminary data.</text>
</comment>
<keyword evidence="9 17" id="KW-1133">Transmembrane helix</keyword>
<evidence type="ECO:0000256" key="1">
    <source>
        <dbReference type="ARBA" id="ARBA00004651"/>
    </source>
</evidence>
<reference evidence="18 19" key="1">
    <citation type="journal article" date="2020" name="Int. J. Syst. Evol. Microbiol.">
        <title>Novel acetic acid bacteria from cider fermentations: Acetobacter conturbans sp. nov. and Acetobacter fallax sp. nov.</title>
        <authorList>
            <person name="Sombolestani A.S."/>
            <person name="Cleenwerck I."/>
            <person name="Cnockaert M."/>
            <person name="Borremans W."/>
            <person name="Wieme A.D."/>
            <person name="De Vuyst L."/>
            <person name="Vandamme P."/>
        </authorList>
    </citation>
    <scope>NUCLEOTIDE SEQUENCE [LARGE SCALE GENOMIC DNA]</scope>
    <source>
        <strain evidence="18 19">LMG 1627</strain>
    </source>
</reference>
<dbReference type="RefSeq" id="WP_173569134.1">
    <property type="nucleotide sequence ID" value="NZ_WOSY01000003.1"/>
</dbReference>
<sequence length="110" mass="11551">MSTDHSAHGGSSHGSAGSYVIGFVLAVILTAAAFMVVMGHSLSPSATLTTIAALAAVQVVVHLVFFLHMNTTSEQAWNNKVFLFTLGFVVILIVGTLFIMGNTAAHMMSR</sequence>
<gene>
    <name evidence="18" type="primary">cyoD</name>
    <name evidence="18" type="ORF">GOB81_04245</name>
</gene>
<comment type="subunit">
    <text evidence="3">Heterooctamer of two A chains, two B chains, two C chains and two D chains.</text>
</comment>
<dbReference type="Proteomes" id="UP000631653">
    <property type="component" value="Unassembled WGS sequence"/>
</dbReference>
<evidence type="ECO:0000256" key="8">
    <source>
        <dbReference type="ARBA" id="ARBA00022982"/>
    </source>
</evidence>
<feature type="transmembrane region" description="Helical" evidence="17">
    <location>
        <begin position="51"/>
        <end position="69"/>
    </location>
</feature>
<evidence type="ECO:0000256" key="6">
    <source>
        <dbReference type="ARBA" id="ARBA00022475"/>
    </source>
</evidence>
<evidence type="ECO:0000256" key="13">
    <source>
        <dbReference type="ARBA" id="ARBA00030071"/>
    </source>
</evidence>
<proteinExistence type="inferred from homology"/>
<protein>
    <recommendedName>
        <fullName evidence="4">Cytochrome bo(3) ubiquinol oxidase subunit 4</fullName>
    </recommendedName>
    <alternativeName>
        <fullName evidence="16">Cytochrome o ubiquinol oxidase subunit 4</fullName>
    </alternativeName>
    <alternativeName>
        <fullName evidence="13">Oxidase bo(3) subunit 4</fullName>
    </alternativeName>
    <alternativeName>
        <fullName evidence="14">Ubiquinol oxidase polypeptide IV</fullName>
    </alternativeName>
    <alternativeName>
        <fullName evidence="15">Ubiquinol oxidase subunit 4</fullName>
    </alternativeName>
</protein>
<evidence type="ECO:0000256" key="3">
    <source>
        <dbReference type="ARBA" id="ARBA00011700"/>
    </source>
</evidence>
<dbReference type="NCBIfam" id="TIGR02847">
    <property type="entry name" value="CyoD"/>
    <property type="match status" value="1"/>
</dbReference>
<evidence type="ECO:0000256" key="11">
    <source>
        <dbReference type="ARBA" id="ARBA00023136"/>
    </source>
</evidence>
<name>A0ABX0K0L2_9PROT</name>
<evidence type="ECO:0000256" key="17">
    <source>
        <dbReference type="SAM" id="Phobius"/>
    </source>
</evidence>
<evidence type="ECO:0000256" key="7">
    <source>
        <dbReference type="ARBA" id="ARBA00022692"/>
    </source>
</evidence>
<evidence type="ECO:0000256" key="10">
    <source>
        <dbReference type="ARBA" id="ARBA00023002"/>
    </source>
</evidence>
<feature type="transmembrane region" description="Helical" evidence="17">
    <location>
        <begin position="81"/>
        <end position="100"/>
    </location>
</feature>
<accession>A0ABX0K0L2</accession>
<evidence type="ECO:0000256" key="4">
    <source>
        <dbReference type="ARBA" id="ARBA00014689"/>
    </source>
</evidence>
<dbReference type="EMBL" id="WOSY01000003">
    <property type="protein sequence ID" value="NHN87843.1"/>
    <property type="molecule type" value="Genomic_DNA"/>
</dbReference>
<evidence type="ECO:0000313" key="19">
    <source>
        <dbReference type="Proteomes" id="UP000631653"/>
    </source>
</evidence>